<keyword evidence="3" id="KW-1185">Reference proteome</keyword>
<protein>
    <submittedName>
        <fullName evidence="2">Transporter component-like protein</fullName>
    </submittedName>
</protein>
<name>A0AB33Z1L1_9GAMM</name>
<dbReference type="AlphaFoldDB" id="A0AB33Z1L1"/>
<keyword evidence="1" id="KW-0472">Membrane</keyword>
<accession>A0AB33Z1L1</accession>
<sequence>MLKILSALVAGVIFGVGLALSQMVNPNKVINFLDITGQWDPSLMFVLGGAVLTTTLAYRFIFSRGKPLLADDFQLPTLLQIDRPLIIGAALFGIGWGVIGYCPGPAVASLGFGFQEPLLVVVSMLVGMLLYKAAVK</sequence>
<evidence type="ECO:0000313" key="2">
    <source>
        <dbReference type="EMBL" id="EPD13157.1"/>
    </source>
</evidence>
<feature type="transmembrane region" description="Helical" evidence="1">
    <location>
        <begin position="107"/>
        <end position="131"/>
    </location>
</feature>
<dbReference type="Proteomes" id="UP000015462">
    <property type="component" value="Unassembled WGS sequence"/>
</dbReference>
<feature type="transmembrane region" description="Helical" evidence="1">
    <location>
        <begin position="43"/>
        <end position="62"/>
    </location>
</feature>
<evidence type="ECO:0000313" key="3">
    <source>
        <dbReference type="Proteomes" id="UP000015462"/>
    </source>
</evidence>
<dbReference type="RefSeq" id="WP_016390305.1">
    <property type="nucleotide sequence ID" value="NZ_FQZJ01000003.1"/>
</dbReference>
<comment type="caution">
    <text evidence="2">The sequence shown here is derived from an EMBL/GenBank/DDBJ whole genome shotgun (WGS) entry which is preliminary data.</text>
</comment>
<dbReference type="InterPro" id="IPR046513">
    <property type="entry name" value="DUF6691"/>
</dbReference>
<gene>
    <name evidence="2" type="ORF">L196_05930</name>
</gene>
<reference evidence="2 3" key="1">
    <citation type="journal article" date="2013" name="Genome Announc.">
        <title>Genome Sequence of the Pyrene- and Fluoranthene-Degrading Bacterium Cycloclasticus sp. Strain PY97M.</title>
        <authorList>
            <person name="Cui Z."/>
            <person name="Xu G."/>
            <person name="Li Q."/>
            <person name="Gao W."/>
            <person name="Zheng L."/>
        </authorList>
    </citation>
    <scope>NUCLEOTIDE SEQUENCE [LARGE SCALE GENOMIC DNA]</scope>
    <source>
        <strain evidence="2 3">PY97M</strain>
    </source>
</reference>
<feature type="transmembrane region" description="Helical" evidence="1">
    <location>
        <begin position="83"/>
        <end position="101"/>
    </location>
</feature>
<dbReference type="Pfam" id="PF20398">
    <property type="entry name" value="DUF6691"/>
    <property type="match status" value="1"/>
</dbReference>
<dbReference type="EMBL" id="ASHL01000004">
    <property type="protein sequence ID" value="EPD13157.1"/>
    <property type="molecule type" value="Genomic_DNA"/>
</dbReference>
<evidence type="ECO:0000256" key="1">
    <source>
        <dbReference type="SAM" id="Phobius"/>
    </source>
</evidence>
<proteinExistence type="predicted"/>
<keyword evidence="1" id="KW-1133">Transmembrane helix</keyword>
<organism evidence="2 3">
    <name type="scientific">Cycloclasticus pugetii</name>
    <dbReference type="NCBI Taxonomy" id="34068"/>
    <lineage>
        <taxon>Bacteria</taxon>
        <taxon>Pseudomonadati</taxon>
        <taxon>Pseudomonadota</taxon>
        <taxon>Gammaproteobacteria</taxon>
        <taxon>Thiotrichales</taxon>
        <taxon>Piscirickettsiaceae</taxon>
        <taxon>Cycloclasticus</taxon>
    </lineage>
</organism>
<keyword evidence="1" id="KW-0812">Transmembrane</keyword>